<gene>
    <name evidence="17" type="ORF">ACFSUL_13985</name>
</gene>
<keyword evidence="13 14" id="KW-0472">Membrane</keyword>
<evidence type="ECO:0000259" key="15">
    <source>
        <dbReference type="PROSITE" id="PS50109"/>
    </source>
</evidence>
<comment type="subcellular location">
    <subcellularLocation>
        <location evidence="2">Cell membrane</location>
        <topology evidence="2">Multi-pass membrane protein</topology>
    </subcellularLocation>
</comment>
<proteinExistence type="predicted"/>
<dbReference type="InterPro" id="IPR036890">
    <property type="entry name" value="HATPase_C_sf"/>
</dbReference>
<comment type="caution">
    <text evidence="17">The sequence shown here is derived from an EMBL/GenBank/DDBJ whole genome shotgun (WGS) entry which is preliminary data.</text>
</comment>
<dbReference type="Pfam" id="PF00512">
    <property type="entry name" value="HisKA"/>
    <property type="match status" value="1"/>
</dbReference>
<feature type="transmembrane region" description="Helical" evidence="14">
    <location>
        <begin position="55"/>
        <end position="76"/>
    </location>
</feature>
<name>A0ABW5RW87_9BACI</name>
<accession>A0ABW5RW87</accession>
<evidence type="ECO:0000313" key="18">
    <source>
        <dbReference type="Proteomes" id="UP001597506"/>
    </source>
</evidence>
<dbReference type="Proteomes" id="UP001597506">
    <property type="component" value="Unassembled WGS sequence"/>
</dbReference>
<dbReference type="InterPro" id="IPR036097">
    <property type="entry name" value="HisK_dim/P_sf"/>
</dbReference>
<dbReference type="Gene3D" id="6.10.340.10">
    <property type="match status" value="1"/>
</dbReference>
<evidence type="ECO:0000259" key="16">
    <source>
        <dbReference type="PROSITE" id="PS50885"/>
    </source>
</evidence>
<dbReference type="Pfam" id="PF02518">
    <property type="entry name" value="HATPase_c"/>
    <property type="match status" value="1"/>
</dbReference>
<evidence type="ECO:0000256" key="12">
    <source>
        <dbReference type="ARBA" id="ARBA00023012"/>
    </source>
</evidence>
<evidence type="ECO:0000256" key="6">
    <source>
        <dbReference type="ARBA" id="ARBA00022679"/>
    </source>
</evidence>
<dbReference type="PRINTS" id="PR00344">
    <property type="entry name" value="BCTRLSENSOR"/>
</dbReference>
<reference evidence="18" key="1">
    <citation type="journal article" date="2019" name="Int. J. Syst. Evol. Microbiol.">
        <title>The Global Catalogue of Microorganisms (GCM) 10K type strain sequencing project: providing services to taxonomists for standard genome sequencing and annotation.</title>
        <authorList>
            <consortium name="The Broad Institute Genomics Platform"/>
            <consortium name="The Broad Institute Genome Sequencing Center for Infectious Disease"/>
            <person name="Wu L."/>
            <person name="Ma J."/>
        </authorList>
    </citation>
    <scope>NUCLEOTIDE SEQUENCE [LARGE SCALE GENOMIC DNA]</scope>
    <source>
        <strain evidence="18">KCTC 3913</strain>
    </source>
</reference>
<keyword evidence="18" id="KW-1185">Reference proteome</keyword>
<keyword evidence="10 17" id="KW-0067">ATP-binding</keyword>
<evidence type="ECO:0000256" key="9">
    <source>
        <dbReference type="ARBA" id="ARBA00022777"/>
    </source>
</evidence>
<keyword evidence="8" id="KW-0547">Nucleotide-binding</keyword>
<dbReference type="InterPro" id="IPR005467">
    <property type="entry name" value="His_kinase_dom"/>
</dbReference>
<dbReference type="Gene3D" id="3.30.565.10">
    <property type="entry name" value="Histidine kinase-like ATPase, C-terminal domain"/>
    <property type="match status" value="1"/>
</dbReference>
<dbReference type="GO" id="GO:0005524">
    <property type="term" value="F:ATP binding"/>
    <property type="evidence" value="ECO:0007669"/>
    <property type="project" value="UniProtKB-KW"/>
</dbReference>
<protein>
    <recommendedName>
        <fullName evidence="3">histidine kinase</fullName>
        <ecNumber evidence="3">2.7.13.3</ecNumber>
    </recommendedName>
</protein>
<dbReference type="PROSITE" id="PS50109">
    <property type="entry name" value="HIS_KIN"/>
    <property type="match status" value="1"/>
</dbReference>
<keyword evidence="4" id="KW-1003">Cell membrane</keyword>
<feature type="domain" description="Histidine kinase" evidence="15">
    <location>
        <begin position="145"/>
        <end position="361"/>
    </location>
</feature>
<dbReference type="SMART" id="SM00388">
    <property type="entry name" value="HisKA"/>
    <property type="match status" value="1"/>
</dbReference>
<evidence type="ECO:0000256" key="4">
    <source>
        <dbReference type="ARBA" id="ARBA00022475"/>
    </source>
</evidence>
<evidence type="ECO:0000256" key="2">
    <source>
        <dbReference type="ARBA" id="ARBA00004651"/>
    </source>
</evidence>
<comment type="catalytic activity">
    <reaction evidence="1">
        <text>ATP + protein L-histidine = ADP + protein N-phospho-L-histidine.</text>
        <dbReference type="EC" id="2.7.13.3"/>
    </reaction>
</comment>
<keyword evidence="5" id="KW-0597">Phosphoprotein</keyword>
<dbReference type="CDD" id="cd00082">
    <property type="entry name" value="HisKA"/>
    <property type="match status" value="1"/>
</dbReference>
<evidence type="ECO:0000256" key="14">
    <source>
        <dbReference type="SAM" id="Phobius"/>
    </source>
</evidence>
<sequence>MVQSFRAKMIVLFGLSMILSGIITYLIFKVLQYYYHSEVQYGDSLAYVRSVIRNIGDINVFLLFFIPLSILFFFLLTKRYSTYFNEISKGIHYLARGEFHHQVEIFSNDEFKVIAQDINVASEKLKEAIERGDFSESSKDQLIVNLAHDLRTPLTSVLGYLDLILKDKQLTEEQKQHFLTIAFTKSQRLERLIDELFEITRMNYGMLKVEKRQINLSDLLIQLKEEMYPVFEKNQLVARMNVTAHLPIFGDGDLLARVFENLLSNANRYGYDGQFIDINGYVDSEEVVVQVVNYGDSIPEQELPHLFDMFYKGDKVRTHQEDSTGLGLFIAKNIVEQHNGTITVESSLIRTIFEVRLPQDSVLDDPIST</sequence>
<dbReference type="SMART" id="SM00387">
    <property type="entry name" value="HATPase_c"/>
    <property type="match status" value="1"/>
</dbReference>
<dbReference type="InterPro" id="IPR003660">
    <property type="entry name" value="HAMP_dom"/>
</dbReference>
<evidence type="ECO:0000256" key="11">
    <source>
        <dbReference type="ARBA" id="ARBA00022989"/>
    </source>
</evidence>
<dbReference type="RefSeq" id="WP_377937713.1">
    <property type="nucleotide sequence ID" value="NZ_JBHUMF010000031.1"/>
</dbReference>
<dbReference type="CDD" id="cd06225">
    <property type="entry name" value="HAMP"/>
    <property type="match status" value="1"/>
</dbReference>
<evidence type="ECO:0000256" key="13">
    <source>
        <dbReference type="ARBA" id="ARBA00023136"/>
    </source>
</evidence>
<dbReference type="PROSITE" id="PS50885">
    <property type="entry name" value="HAMP"/>
    <property type="match status" value="1"/>
</dbReference>
<keyword evidence="7 14" id="KW-0812">Transmembrane</keyword>
<evidence type="ECO:0000256" key="10">
    <source>
        <dbReference type="ARBA" id="ARBA00022840"/>
    </source>
</evidence>
<evidence type="ECO:0000256" key="5">
    <source>
        <dbReference type="ARBA" id="ARBA00022553"/>
    </source>
</evidence>
<dbReference type="Gene3D" id="1.10.287.130">
    <property type="match status" value="1"/>
</dbReference>
<keyword evidence="11 14" id="KW-1133">Transmembrane helix</keyword>
<evidence type="ECO:0000256" key="1">
    <source>
        <dbReference type="ARBA" id="ARBA00000085"/>
    </source>
</evidence>
<organism evidence="17 18">
    <name type="scientific">Bacillus seohaeanensis</name>
    <dbReference type="NCBI Taxonomy" id="284580"/>
    <lineage>
        <taxon>Bacteria</taxon>
        <taxon>Bacillati</taxon>
        <taxon>Bacillota</taxon>
        <taxon>Bacilli</taxon>
        <taxon>Bacillales</taxon>
        <taxon>Bacillaceae</taxon>
        <taxon>Bacillus</taxon>
    </lineage>
</organism>
<dbReference type="InterPro" id="IPR003661">
    <property type="entry name" value="HisK_dim/P_dom"/>
</dbReference>
<dbReference type="EC" id="2.7.13.3" evidence="3"/>
<feature type="transmembrane region" description="Helical" evidence="14">
    <location>
        <begin position="12"/>
        <end position="35"/>
    </location>
</feature>
<dbReference type="PANTHER" id="PTHR45528:SF1">
    <property type="entry name" value="SENSOR HISTIDINE KINASE CPXA"/>
    <property type="match status" value="1"/>
</dbReference>
<evidence type="ECO:0000256" key="7">
    <source>
        <dbReference type="ARBA" id="ARBA00022692"/>
    </source>
</evidence>
<evidence type="ECO:0000256" key="8">
    <source>
        <dbReference type="ARBA" id="ARBA00022741"/>
    </source>
</evidence>
<dbReference type="InterPro" id="IPR003594">
    <property type="entry name" value="HATPase_dom"/>
</dbReference>
<evidence type="ECO:0000313" key="17">
    <source>
        <dbReference type="EMBL" id="MFD2681847.1"/>
    </source>
</evidence>
<dbReference type="EMBL" id="JBHUMF010000031">
    <property type="protein sequence ID" value="MFD2681847.1"/>
    <property type="molecule type" value="Genomic_DNA"/>
</dbReference>
<dbReference type="InterPro" id="IPR050398">
    <property type="entry name" value="HssS/ArlS-like"/>
</dbReference>
<evidence type="ECO:0000256" key="3">
    <source>
        <dbReference type="ARBA" id="ARBA00012438"/>
    </source>
</evidence>
<dbReference type="InterPro" id="IPR004358">
    <property type="entry name" value="Sig_transdc_His_kin-like_C"/>
</dbReference>
<keyword evidence="6" id="KW-0808">Transferase</keyword>
<dbReference type="PANTHER" id="PTHR45528">
    <property type="entry name" value="SENSOR HISTIDINE KINASE CPXA"/>
    <property type="match status" value="1"/>
</dbReference>
<dbReference type="SUPFAM" id="SSF47384">
    <property type="entry name" value="Homodimeric domain of signal transducing histidine kinase"/>
    <property type="match status" value="1"/>
</dbReference>
<feature type="domain" description="HAMP" evidence="16">
    <location>
        <begin position="78"/>
        <end position="130"/>
    </location>
</feature>
<keyword evidence="9" id="KW-0418">Kinase</keyword>
<dbReference type="SUPFAM" id="SSF55874">
    <property type="entry name" value="ATPase domain of HSP90 chaperone/DNA topoisomerase II/histidine kinase"/>
    <property type="match status" value="1"/>
</dbReference>
<keyword evidence="12" id="KW-0902">Two-component regulatory system</keyword>